<name>W9Z5W4_FUSOX</name>
<evidence type="ECO:0000313" key="2">
    <source>
        <dbReference type="EMBL" id="EXK27184.1"/>
    </source>
</evidence>
<organism evidence="2">
    <name type="scientific">Fusarium oxysporum f. sp. melonis 26406</name>
    <dbReference type="NCBI Taxonomy" id="1089452"/>
    <lineage>
        <taxon>Eukaryota</taxon>
        <taxon>Fungi</taxon>
        <taxon>Dikarya</taxon>
        <taxon>Ascomycota</taxon>
        <taxon>Pezizomycotina</taxon>
        <taxon>Sordariomycetes</taxon>
        <taxon>Hypocreomycetidae</taxon>
        <taxon>Hypocreales</taxon>
        <taxon>Nectriaceae</taxon>
        <taxon>Fusarium</taxon>
        <taxon>Fusarium oxysporum species complex</taxon>
    </lineage>
</organism>
<dbReference type="Proteomes" id="UP000030703">
    <property type="component" value="Unassembled WGS sequence"/>
</dbReference>
<dbReference type="AlphaFoldDB" id="W9Z5W4"/>
<sequence length="69" mass="7943">MQILEEEDETLNRRRGVKNKRLRKGQYIQGQNAADVQLEGESHGNGVRKQKAETEQRRWGVCGKIGHKV</sequence>
<reference evidence="2" key="2">
    <citation type="submission" date="2012-05" db="EMBL/GenBank/DDBJ databases">
        <title>Annotation of the Genome Sequence of Fusarium oxysporum f. sp. melonis 26406.</title>
        <authorList>
            <consortium name="The Broad Institute Genomics Platform"/>
            <person name="Ma L.-J."/>
            <person name="Corby-Kistler H."/>
            <person name="Broz K."/>
            <person name="Gale L.R."/>
            <person name="Jonkers W."/>
            <person name="O'Donnell K."/>
            <person name="Ploetz R."/>
            <person name="Steinberg C."/>
            <person name="Schwartz D.C."/>
            <person name="VanEtten H."/>
            <person name="Zhou S."/>
            <person name="Young S.K."/>
            <person name="Zeng Q."/>
            <person name="Gargeya S."/>
            <person name="Fitzgerald M."/>
            <person name="Abouelleil A."/>
            <person name="Alvarado L."/>
            <person name="Chapman S.B."/>
            <person name="Gainer-Dewar J."/>
            <person name="Goldberg J."/>
            <person name="Griggs A."/>
            <person name="Gujja S."/>
            <person name="Hansen M."/>
            <person name="Howarth C."/>
            <person name="Imamovic A."/>
            <person name="Ireland A."/>
            <person name="Larimer J."/>
            <person name="McCowan C."/>
            <person name="Murphy C."/>
            <person name="Pearson M."/>
            <person name="Poon T.W."/>
            <person name="Priest M."/>
            <person name="Roberts A."/>
            <person name="Saif S."/>
            <person name="Shea T."/>
            <person name="Sykes S."/>
            <person name="Wortman J."/>
            <person name="Nusbaum C."/>
            <person name="Birren B."/>
        </authorList>
    </citation>
    <scope>NUCLEOTIDE SEQUENCE</scope>
    <source>
        <strain evidence="2">26406</strain>
    </source>
</reference>
<accession>W9Z5W4</accession>
<feature type="region of interest" description="Disordered" evidence="1">
    <location>
        <begin position="1"/>
        <end position="56"/>
    </location>
</feature>
<dbReference type="VEuPathDB" id="FungiDB:FOMG_16256"/>
<dbReference type="HOGENOM" id="CLU_2776030_0_0_1"/>
<dbReference type="EMBL" id="JH659351">
    <property type="protein sequence ID" value="EXK27184.1"/>
    <property type="molecule type" value="Genomic_DNA"/>
</dbReference>
<reference evidence="2" key="1">
    <citation type="submission" date="2012-04" db="EMBL/GenBank/DDBJ databases">
        <title>The Genome Sequence of Fusarium oxysporum melonis.</title>
        <authorList>
            <consortium name="The Broad Institute Genome Sequencing Platform"/>
            <person name="Ma L.-J."/>
            <person name="Gale L.R."/>
            <person name="Schwartz D.C."/>
            <person name="Zhou S."/>
            <person name="Corby-Kistler H."/>
            <person name="Young S.K."/>
            <person name="Zeng Q."/>
            <person name="Gargeya S."/>
            <person name="Fitzgerald M."/>
            <person name="Haas B."/>
            <person name="Abouelleil A."/>
            <person name="Alvarado L."/>
            <person name="Arachchi H.M."/>
            <person name="Berlin A."/>
            <person name="Brown A."/>
            <person name="Chapman S.B."/>
            <person name="Chen Z."/>
            <person name="Dunbar C."/>
            <person name="Freedman E."/>
            <person name="Gearin G."/>
            <person name="Goldberg J."/>
            <person name="Griggs A."/>
            <person name="Gujja S."/>
            <person name="Heiman D."/>
            <person name="Howarth C."/>
            <person name="Larson L."/>
            <person name="Lui A."/>
            <person name="MacDonald P.J.P."/>
            <person name="Montmayeur A."/>
            <person name="Murphy C."/>
            <person name="Neiman D."/>
            <person name="Pearson M."/>
            <person name="Priest M."/>
            <person name="Roberts A."/>
            <person name="Saif S."/>
            <person name="Shea T."/>
            <person name="Shenoy N."/>
            <person name="Sisk P."/>
            <person name="Stolte C."/>
            <person name="Sykes S."/>
            <person name="Wortman J."/>
            <person name="Nusbaum C."/>
            <person name="Birren B."/>
        </authorList>
    </citation>
    <scope>NUCLEOTIDE SEQUENCE</scope>
    <source>
        <strain evidence="2">26406</strain>
    </source>
</reference>
<feature type="compositionally biased region" description="Basic residues" evidence="1">
    <location>
        <begin position="13"/>
        <end position="24"/>
    </location>
</feature>
<proteinExistence type="predicted"/>
<evidence type="ECO:0000256" key="1">
    <source>
        <dbReference type="SAM" id="MobiDB-lite"/>
    </source>
</evidence>
<gene>
    <name evidence="2" type="ORF">FOMG_16256</name>
</gene>
<protein>
    <submittedName>
        <fullName evidence="2">Uncharacterized protein</fullName>
    </submittedName>
</protein>